<dbReference type="GO" id="GO:0003677">
    <property type="term" value="F:DNA binding"/>
    <property type="evidence" value="ECO:0007669"/>
    <property type="project" value="InterPro"/>
</dbReference>
<dbReference type="InterPro" id="IPR010982">
    <property type="entry name" value="Lambda_DNA-bd_dom_sf"/>
</dbReference>
<dbReference type="EMBL" id="FYDG01000001">
    <property type="protein sequence ID" value="SNB60635.1"/>
    <property type="molecule type" value="Genomic_DNA"/>
</dbReference>
<evidence type="ECO:0000313" key="4">
    <source>
        <dbReference type="Proteomes" id="UP000198418"/>
    </source>
</evidence>
<dbReference type="PROSITE" id="PS50943">
    <property type="entry name" value="HTH_CROC1"/>
    <property type="match status" value="1"/>
</dbReference>
<accession>A0A212QMR7</accession>
<dbReference type="AlphaFoldDB" id="A0A212QMR7"/>
<dbReference type="SUPFAM" id="SSF47413">
    <property type="entry name" value="lambda repressor-like DNA-binding domains"/>
    <property type="match status" value="1"/>
</dbReference>
<dbReference type="Gene3D" id="1.10.260.40">
    <property type="entry name" value="lambda repressor-like DNA-binding domains"/>
    <property type="match status" value="1"/>
</dbReference>
<evidence type="ECO:0000256" key="1">
    <source>
        <dbReference type="SAM" id="MobiDB-lite"/>
    </source>
</evidence>
<evidence type="ECO:0000313" key="3">
    <source>
        <dbReference type="EMBL" id="SNB60635.1"/>
    </source>
</evidence>
<name>A0A212QMR7_RHOAC</name>
<dbReference type="Pfam" id="PF01381">
    <property type="entry name" value="HTH_3"/>
    <property type="match status" value="1"/>
</dbReference>
<dbReference type="Proteomes" id="UP000198418">
    <property type="component" value="Unassembled WGS sequence"/>
</dbReference>
<proteinExistence type="predicted"/>
<organism evidence="3 4">
    <name type="scientific">Rhodoblastus acidophilus</name>
    <name type="common">Rhodopseudomonas acidophila</name>
    <dbReference type="NCBI Taxonomy" id="1074"/>
    <lineage>
        <taxon>Bacteria</taxon>
        <taxon>Pseudomonadati</taxon>
        <taxon>Pseudomonadota</taxon>
        <taxon>Alphaproteobacteria</taxon>
        <taxon>Hyphomicrobiales</taxon>
        <taxon>Rhodoblastaceae</taxon>
        <taxon>Rhodoblastus</taxon>
    </lineage>
</organism>
<feature type="compositionally biased region" description="Polar residues" evidence="1">
    <location>
        <begin position="84"/>
        <end position="93"/>
    </location>
</feature>
<dbReference type="InterPro" id="IPR001387">
    <property type="entry name" value="Cro/C1-type_HTH"/>
</dbReference>
<dbReference type="SMART" id="SM00530">
    <property type="entry name" value="HTH_XRE"/>
    <property type="match status" value="1"/>
</dbReference>
<evidence type="ECO:0000259" key="2">
    <source>
        <dbReference type="PROSITE" id="PS50943"/>
    </source>
</evidence>
<dbReference type="RefSeq" id="WP_275936870.1">
    <property type="nucleotide sequence ID" value="NZ_FYDG01000001.1"/>
</dbReference>
<feature type="region of interest" description="Disordered" evidence="1">
    <location>
        <begin position="73"/>
        <end position="93"/>
    </location>
</feature>
<keyword evidence="4" id="KW-1185">Reference proteome</keyword>
<feature type="domain" description="HTH cro/C1-type" evidence="2">
    <location>
        <begin position="6"/>
        <end position="60"/>
    </location>
</feature>
<dbReference type="CDD" id="cd00093">
    <property type="entry name" value="HTH_XRE"/>
    <property type="match status" value="1"/>
</dbReference>
<sequence>MIGSRVSYQRSRRGLDRAALARRIGVAEQTLSDFESGFRRIDPLIMLNICHSLNVGVAYFFEPWAVGWDPDAPKARGAHAARASTPSGSRFKH</sequence>
<reference evidence="4" key="1">
    <citation type="submission" date="2017-06" db="EMBL/GenBank/DDBJ databases">
        <authorList>
            <person name="Varghese N."/>
            <person name="Submissions S."/>
        </authorList>
    </citation>
    <scope>NUCLEOTIDE SEQUENCE [LARGE SCALE GENOMIC DNA]</scope>
    <source>
        <strain evidence="4">DSM 137</strain>
    </source>
</reference>
<gene>
    <name evidence="3" type="ORF">SAMN06265338_101870</name>
</gene>
<protein>
    <submittedName>
        <fullName evidence="3">Helix-turn-helix</fullName>
    </submittedName>
</protein>